<keyword evidence="1 3" id="KW-0689">Ribosomal protein</keyword>
<dbReference type="Proteomes" id="UP000198211">
    <property type="component" value="Unassembled WGS sequence"/>
</dbReference>
<dbReference type="SUPFAM" id="SSF54768">
    <property type="entry name" value="dsRNA-binding domain-like"/>
    <property type="match status" value="1"/>
</dbReference>
<dbReference type="PROSITE" id="PS50881">
    <property type="entry name" value="S5_DSRBD"/>
    <property type="match status" value="1"/>
</dbReference>
<comment type="caution">
    <text evidence="3">The sequence shown here is derived from an EMBL/GenBank/DDBJ whole genome shotgun (WGS) entry which is preliminary data.</text>
</comment>
<dbReference type="FunFam" id="3.30.160.20:FF:000080">
    <property type="entry name" value="30s ribosomal protein s5"/>
    <property type="match status" value="1"/>
</dbReference>
<dbReference type="AlphaFoldDB" id="A0A225WZ06"/>
<dbReference type="GO" id="GO:0006412">
    <property type="term" value="P:translation"/>
    <property type="evidence" value="ECO:0007669"/>
    <property type="project" value="InterPro"/>
</dbReference>
<name>A0A225WZ06_9STRA</name>
<evidence type="ECO:0000259" key="2">
    <source>
        <dbReference type="PROSITE" id="PS50881"/>
    </source>
</evidence>
<dbReference type="GO" id="GO:1990904">
    <property type="term" value="C:ribonucleoprotein complex"/>
    <property type="evidence" value="ECO:0007669"/>
    <property type="project" value="UniProtKB-UniRule"/>
</dbReference>
<dbReference type="Gene3D" id="3.30.160.20">
    <property type="match status" value="1"/>
</dbReference>
<dbReference type="InterPro" id="IPR013810">
    <property type="entry name" value="Ribosomal_uS5_N"/>
</dbReference>
<evidence type="ECO:0000256" key="1">
    <source>
        <dbReference type="PROSITE-ProRule" id="PRU00268"/>
    </source>
</evidence>
<gene>
    <name evidence="3" type="ORF">PHMEG_0002319</name>
</gene>
<dbReference type="STRING" id="4795.A0A225WZ06"/>
<dbReference type="GO" id="GO:0003723">
    <property type="term" value="F:RNA binding"/>
    <property type="evidence" value="ECO:0007669"/>
    <property type="project" value="InterPro"/>
</dbReference>
<organism evidence="3 4">
    <name type="scientific">Phytophthora megakarya</name>
    <dbReference type="NCBI Taxonomy" id="4795"/>
    <lineage>
        <taxon>Eukaryota</taxon>
        <taxon>Sar</taxon>
        <taxon>Stramenopiles</taxon>
        <taxon>Oomycota</taxon>
        <taxon>Peronosporomycetes</taxon>
        <taxon>Peronosporales</taxon>
        <taxon>Peronosporaceae</taxon>
        <taxon>Phytophthora</taxon>
    </lineage>
</organism>
<dbReference type="EMBL" id="NBNE01000101">
    <property type="protein sequence ID" value="OWZ22896.1"/>
    <property type="molecule type" value="Genomic_DNA"/>
</dbReference>
<dbReference type="GO" id="GO:0005840">
    <property type="term" value="C:ribosome"/>
    <property type="evidence" value="ECO:0007669"/>
    <property type="project" value="UniProtKB-KW"/>
</dbReference>
<dbReference type="OrthoDB" id="309483at2759"/>
<evidence type="ECO:0000313" key="3">
    <source>
        <dbReference type="EMBL" id="OWZ22896.1"/>
    </source>
</evidence>
<dbReference type="GO" id="GO:0003735">
    <property type="term" value="F:structural constituent of ribosome"/>
    <property type="evidence" value="ECO:0007669"/>
    <property type="project" value="UniProtKB-UniRule"/>
</dbReference>
<proteinExistence type="predicted"/>
<feature type="domain" description="S5 DRBM" evidence="2">
    <location>
        <begin position="83"/>
        <end position="146"/>
    </location>
</feature>
<keyword evidence="1" id="KW-0687">Ribonucleoprotein</keyword>
<sequence length="155" mass="17483">MSFDLIQTLHGSSPENCSKVRRRLLDKLKKNGIALADPDQPGQSLTPGACVLRDMRAMNKEGDQIEFADDEDEGELNLGRMGLLRQIKHMNQVQKFTTYECIVNFRALVVVGNMRGVSGYAVSKNSSPLIAIQRGIKLAMMRFTYIDRFGNRTRF</sequence>
<keyword evidence="4" id="KW-1185">Reference proteome</keyword>
<accession>A0A225WZ06</accession>
<reference evidence="4" key="1">
    <citation type="submission" date="2017-03" db="EMBL/GenBank/DDBJ databases">
        <title>Phytopthora megakarya and P. palmivora, two closely related causual agents of cacao black pod achieved similar genome size and gene model numbers by different mechanisms.</title>
        <authorList>
            <person name="Ali S."/>
            <person name="Shao J."/>
            <person name="Larry D.J."/>
            <person name="Kronmiller B."/>
            <person name="Shen D."/>
            <person name="Strem M.D."/>
            <person name="Melnick R.L."/>
            <person name="Guiltinan M.J."/>
            <person name="Tyler B.M."/>
            <person name="Meinhardt L.W."/>
            <person name="Bailey B.A."/>
        </authorList>
    </citation>
    <scope>NUCLEOTIDE SEQUENCE [LARGE SCALE GENOMIC DNA]</scope>
    <source>
        <strain evidence="4">zdho120</strain>
    </source>
</reference>
<dbReference type="Pfam" id="PF00333">
    <property type="entry name" value="Ribosomal_S5"/>
    <property type="match status" value="1"/>
</dbReference>
<protein>
    <submittedName>
        <fullName evidence="3">30S ribosomal protein S5</fullName>
    </submittedName>
</protein>
<evidence type="ECO:0000313" key="4">
    <source>
        <dbReference type="Proteomes" id="UP000198211"/>
    </source>
</evidence>